<dbReference type="STRING" id="554083.BKD30_01210"/>
<dbReference type="PRINTS" id="PR00455">
    <property type="entry name" value="HTHTETR"/>
</dbReference>
<sequence length="244" mass="26530">MSSVDHSLPARERLIQAATTLLMQAQGAPVSTRQITELAGVKAPTLYHHFGDKEGLLDAVVARGFEQYLARERGLGVSEDPVEDVRRFWDAHVQFGLEQPDVYSVMFGNVRPEQRPAIVIETEAVLEGILQNAARQGLLVVPPRQAARSILAANVGVTLMLIAEPARRRSMGLSDLSREGAISAVLAAAAGARLDPDNPEQPSYVVAAIALNATLQASHPEQLSSSEMRLFLEWLQRITHPTTT</sequence>
<evidence type="ECO:0000313" key="7">
    <source>
        <dbReference type="Proteomes" id="UP000187085"/>
    </source>
</evidence>
<accession>A0A1R1LP67</accession>
<dbReference type="Pfam" id="PF00440">
    <property type="entry name" value="TetR_N"/>
    <property type="match status" value="1"/>
</dbReference>
<dbReference type="GO" id="GO:0000976">
    <property type="term" value="F:transcription cis-regulatory region binding"/>
    <property type="evidence" value="ECO:0007669"/>
    <property type="project" value="TreeGrafter"/>
</dbReference>
<evidence type="ECO:0000256" key="3">
    <source>
        <dbReference type="ARBA" id="ARBA00023163"/>
    </source>
</evidence>
<gene>
    <name evidence="6" type="ORF">BKD30_01210</name>
</gene>
<evidence type="ECO:0000313" key="6">
    <source>
        <dbReference type="EMBL" id="OMH29333.1"/>
    </source>
</evidence>
<proteinExistence type="predicted"/>
<evidence type="ECO:0000256" key="1">
    <source>
        <dbReference type="ARBA" id="ARBA00023015"/>
    </source>
</evidence>
<protein>
    <submittedName>
        <fullName evidence="6">TetR family transcriptional regulator</fullName>
    </submittedName>
</protein>
<organism evidence="6 7">
    <name type="scientific">Tersicoccus phoenicis</name>
    <dbReference type="NCBI Taxonomy" id="554083"/>
    <lineage>
        <taxon>Bacteria</taxon>
        <taxon>Bacillati</taxon>
        <taxon>Actinomycetota</taxon>
        <taxon>Actinomycetes</taxon>
        <taxon>Micrococcales</taxon>
        <taxon>Micrococcaceae</taxon>
        <taxon>Tersicoccus</taxon>
    </lineage>
</organism>
<dbReference type="InterPro" id="IPR036271">
    <property type="entry name" value="Tet_transcr_reg_TetR-rel_C_sf"/>
</dbReference>
<dbReference type="RefSeq" id="WP_076700864.1">
    <property type="nucleotide sequence ID" value="NZ_MRDE01000006.1"/>
</dbReference>
<dbReference type="InterPro" id="IPR001647">
    <property type="entry name" value="HTH_TetR"/>
</dbReference>
<evidence type="ECO:0000256" key="4">
    <source>
        <dbReference type="PROSITE-ProRule" id="PRU00335"/>
    </source>
</evidence>
<feature type="DNA-binding region" description="H-T-H motif" evidence="4">
    <location>
        <begin position="31"/>
        <end position="50"/>
    </location>
</feature>
<keyword evidence="2 4" id="KW-0238">DNA-binding</keyword>
<dbReference type="SUPFAM" id="SSF48498">
    <property type="entry name" value="Tetracyclin repressor-like, C-terminal domain"/>
    <property type="match status" value="1"/>
</dbReference>
<keyword evidence="1" id="KW-0805">Transcription regulation</keyword>
<evidence type="ECO:0000259" key="5">
    <source>
        <dbReference type="PROSITE" id="PS50977"/>
    </source>
</evidence>
<dbReference type="PANTHER" id="PTHR30055">
    <property type="entry name" value="HTH-TYPE TRANSCRIPTIONAL REGULATOR RUTR"/>
    <property type="match status" value="1"/>
</dbReference>
<dbReference type="InterPro" id="IPR050109">
    <property type="entry name" value="HTH-type_TetR-like_transc_reg"/>
</dbReference>
<dbReference type="EMBL" id="MRDE01000006">
    <property type="protein sequence ID" value="OMH29333.1"/>
    <property type="molecule type" value="Genomic_DNA"/>
</dbReference>
<reference evidence="6 7" key="1">
    <citation type="submission" date="2016-12" db="EMBL/GenBank/DDBJ databases">
        <title>Draft genome of Tersicoccus phoenicis 1P05MA.</title>
        <authorList>
            <person name="Nakajima Y."/>
            <person name="Yoshizawa S."/>
            <person name="Nakamura K."/>
            <person name="Ogura Y."/>
            <person name="Hayashi T."/>
            <person name="Kogure K."/>
        </authorList>
    </citation>
    <scope>NUCLEOTIDE SEQUENCE [LARGE SCALE GENOMIC DNA]</scope>
    <source>
        <strain evidence="6 7">1p05MA</strain>
    </source>
</reference>
<dbReference type="SUPFAM" id="SSF46689">
    <property type="entry name" value="Homeodomain-like"/>
    <property type="match status" value="1"/>
</dbReference>
<dbReference type="GO" id="GO:0003700">
    <property type="term" value="F:DNA-binding transcription factor activity"/>
    <property type="evidence" value="ECO:0007669"/>
    <property type="project" value="TreeGrafter"/>
</dbReference>
<name>A0A1R1LP67_9MICC</name>
<keyword evidence="3" id="KW-0804">Transcription</keyword>
<dbReference type="PANTHER" id="PTHR30055:SF234">
    <property type="entry name" value="HTH-TYPE TRANSCRIPTIONAL REGULATOR BETI"/>
    <property type="match status" value="1"/>
</dbReference>
<feature type="domain" description="HTH tetR-type" evidence="5">
    <location>
        <begin position="8"/>
        <end position="68"/>
    </location>
</feature>
<comment type="caution">
    <text evidence="6">The sequence shown here is derived from an EMBL/GenBank/DDBJ whole genome shotgun (WGS) entry which is preliminary data.</text>
</comment>
<dbReference type="Gene3D" id="1.10.357.10">
    <property type="entry name" value="Tetracycline Repressor, domain 2"/>
    <property type="match status" value="1"/>
</dbReference>
<dbReference type="AlphaFoldDB" id="A0A1R1LP67"/>
<dbReference type="InterPro" id="IPR009057">
    <property type="entry name" value="Homeodomain-like_sf"/>
</dbReference>
<evidence type="ECO:0000256" key="2">
    <source>
        <dbReference type="ARBA" id="ARBA00023125"/>
    </source>
</evidence>
<dbReference type="PROSITE" id="PS50977">
    <property type="entry name" value="HTH_TETR_2"/>
    <property type="match status" value="1"/>
</dbReference>
<keyword evidence="7" id="KW-1185">Reference proteome</keyword>
<dbReference type="Proteomes" id="UP000187085">
    <property type="component" value="Unassembled WGS sequence"/>
</dbReference>